<keyword evidence="1" id="KW-0255">Endonuclease</keyword>
<dbReference type="GO" id="GO:0004519">
    <property type="term" value="F:endonuclease activity"/>
    <property type="evidence" value="ECO:0007669"/>
    <property type="project" value="UniProtKB-KW"/>
</dbReference>
<dbReference type="AlphaFoldDB" id="A0A540R651"/>
<sequence length="326" mass="36356">MTVSLFAALTLGVTSLPEAAGMSLKDILALGVARPDALLVRRLHKVYYGNTKATTLQAEARAAAIRRKHPLRVLEKIENLIASAPNKDTLRALLADTAAEDIPAVAAKHIEKKPKEEYARLTQSPDGWARLTIFTKDQRFLDFANGLPGVTPKSREKLLDGFKEFVEGETTLAPPRRMVHVVLKLDEMDKISRGEGEDVTIRASDGSVRTGAELLQEKVAPYFQATIINWRGEPIDNYYGREFTKKAIDMNTAVYLECLNPNCHVPRDRCENDHILAVNKGGLTVLDNLMPLCRYHNGKKADGDSYWKDDQGRIWFQPAYGDPIIC</sequence>
<dbReference type="CDD" id="cd00085">
    <property type="entry name" value="HNHc"/>
    <property type="match status" value="1"/>
</dbReference>
<evidence type="ECO:0000313" key="1">
    <source>
        <dbReference type="EMBL" id="TQE43127.1"/>
    </source>
</evidence>
<keyword evidence="2" id="KW-1185">Reference proteome</keyword>
<accession>A0A540R651</accession>
<gene>
    <name evidence="1" type="ORF">EJK80_08945</name>
</gene>
<dbReference type="EMBL" id="VHIR01000012">
    <property type="protein sequence ID" value="TQE43127.1"/>
    <property type="molecule type" value="Genomic_DNA"/>
</dbReference>
<dbReference type="Proteomes" id="UP000318080">
    <property type="component" value="Unassembled WGS sequence"/>
</dbReference>
<name>A0A540R651_9CORY</name>
<proteinExistence type="predicted"/>
<reference evidence="1 2" key="1">
    <citation type="submission" date="2019-06" db="EMBL/GenBank/DDBJ databases">
        <title>Draft genome of C. phoceense Strain 272.</title>
        <authorList>
            <person name="Pacheco L.G.C."/>
            <person name="Barberis C.M."/>
            <person name="Almuzara M.N."/>
            <person name="Traglia G.M."/>
            <person name="Santos C.S."/>
            <person name="Rocha D.J.P.G."/>
            <person name="Aguiar E.R.G.R."/>
            <person name="Vay C.A."/>
        </authorList>
    </citation>
    <scope>NUCLEOTIDE SEQUENCE [LARGE SCALE GENOMIC DNA]</scope>
    <source>
        <strain evidence="1 2">272</strain>
    </source>
</reference>
<keyword evidence="1" id="KW-0540">Nuclease</keyword>
<keyword evidence="1" id="KW-0378">Hydrolase</keyword>
<evidence type="ECO:0000313" key="2">
    <source>
        <dbReference type="Proteomes" id="UP000318080"/>
    </source>
</evidence>
<dbReference type="InterPro" id="IPR003615">
    <property type="entry name" value="HNH_nuc"/>
</dbReference>
<organism evidence="1 2">
    <name type="scientific">Corynebacterium phoceense</name>
    <dbReference type="NCBI Taxonomy" id="1686286"/>
    <lineage>
        <taxon>Bacteria</taxon>
        <taxon>Bacillati</taxon>
        <taxon>Actinomycetota</taxon>
        <taxon>Actinomycetes</taxon>
        <taxon>Mycobacteriales</taxon>
        <taxon>Corynebacteriaceae</taxon>
        <taxon>Corynebacterium</taxon>
    </lineage>
</organism>
<dbReference type="Gene3D" id="1.10.30.50">
    <property type="match status" value="1"/>
</dbReference>
<dbReference type="STRING" id="1686286.GCA_900092335_01802"/>
<dbReference type="RefSeq" id="WP_141629065.1">
    <property type="nucleotide sequence ID" value="NZ_VHIR01000012.1"/>
</dbReference>
<protein>
    <submittedName>
        <fullName evidence="1">HNH endonuclease</fullName>
    </submittedName>
</protein>
<comment type="caution">
    <text evidence="1">The sequence shown here is derived from an EMBL/GenBank/DDBJ whole genome shotgun (WGS) entry which is preliminary data.</text>
</comment>